<dbReference type="CDD" id="cd01146">
    <property type="entry name" value="FhuD"/>
    <property type="match status" value="1"/>
</dbReference>
<comment type="subcellular location">
    <subcellularLocation>
        <location evidence="1">Cell envelope</location>
    </subcellularLocation>
</comment>
<sequence>MQLILLRLIQLSALFFLMFAGTGQAAVTINDDRGGHTFETIPQRVVVLDWDLLEQTLSLGITPAGATETSGYRQWVGLPVLTENVADTGTRAEPNLEKIAGLKPDVILAGASQADLIPLLEQIAPVVYLTNFSSADDAAPVAIRHLKTLGILFGREQQADAQLAALTQRFTALSHKLAAVYPPGTRVTVIRFSTLTTVFLPADNSAVNYVLRNLGLTPAIPLDAQPWGIAQRRINVLQDVGDGYVLWFRPFPEEKKLADTRLWQAMPFVKQGKINGVAPVWNYGGVRSLQRMADAITDSLLEIAPAS</sequence>
<evidence type="ECO:0000256" key="3">
    <source>
        <dbReference type="ARBA" id="ARBA00022448"/>
    </source>
</evidence>
<dbReference type="PANTHER" id="PTHR30532:SF1">
    <property type="entry name" value="IRON(3+)-HYDROXAMATE-BINDING PROTEIN FHUD"/>
    <property type="match status" value="1"/>
</dbReference>
<keyword evidence="4" id="KW-0408">Iron</keyword>
<reference evidence="8" key="1">
    <citation type="journal article" date="2018" name="Genome Biol.">
        <title>SKESA: strategic k-mer extension for scrupulous assemblies.</title>
        <authorList>
            <person name="Souvorov A."/>
            <person name="Agarwala R."/>
            <person name="Lipman D.J."/>
        </authorList>
    </citation>
    <scope>NUCLEOTIDE SEQUENCE</scope>
    <source>
        <strain evidence="8">Morganella morganii ARLG-3209</strain>
    </source>
</reference>
<keyword evidence="4" id="KW-0410">Iron transport</keyword>
<dbReference type="PANTHER" id="PTHR30532">
    <property type="entry name" value="IRON III DICITRATE-BINDING PERIPLASMIC PROTEIN"/>
    <property type="match status" value="1"/>
</dbReference>
<keyword evidence="5 6" id="KW-0732">Signal</keyword>
<dbReference type="InterPro" id="IPR051313">
    <property type="entry name" value="Bact_iron-sidero_bind"/>
</dbReference>
<gene>
    <name evidence="8" type="ORF">I8608_003836</name>
</gene>
<dbReference type="Proteomes" id="UP000865968">
    <property type="component" value="Unassembled WGS sequence"/>
</dbReference>
<dbReference type="PROSITE" id="PS50983">
    <property type="entry name" value="FE_B12_PBP"/>
    <property type="match status" value="1"/>
</dbReference>
<reference evidence="8" key="2">
    <citation type="submission" date="2020-10" db="EMBL/GenBank/DDBJ databases">
        <authorList>
            <consortium name="NCBI Pathogen Detection Project"/>
        </authorList>
    </citation>
    <scope>NUCLEOTIDE SEQUENCE</scope>
    <source>
        <strain evidence="8">Morganella morganii ARLG-3209</strain>
    </source>
</reference>
<dbReference type="Pfam" id="PF01497">
    <property type="entry name" value="Peripla_BP_2"/>
    <property type="match status" value="1"/>
</dbReference>
<evidence type="ECO:0000256" key="4">
    <source>
        <dbReference type="ARBA" id="ARBA00022496"/>
    </source>
</evidence>
<keyword evidence="3" id="KW-0813">Transport</keyword>
<evidence type="ECO:0000256" key="5">
    <source>
        <dbReference type="ARBA" id="ARBA00022729"/>
    </source>
</evidence>
<dbReference type="PRINTS" id="PR01715">
    <property type="entry name" value="FERRIBNDNGPP"/>
</dbReference>
<evidence type="ECO:0000256" key="6">
    <source>
        <dbReference type="SAM" id="SignalP"/>
    </source>
</evidence>
<dbReference type="GO" id="GO:0030288">
    <property type="term" value="C:outer membrane-bounded periplasmic space"/>
    <property type="evidence" value="ECO:0007669"/>
    <property type="project" value="TreeGrafter"/>
</dbReference>
<accession>A0AAN5S1P3</accession>
<organism evidence="8 9">
    <name type="scientific">Morganella morganii</name>
    <name type="common">Proteus morganii</name>
    <dbReference type="NCBI Taxonomy" id="582"/>
    <lineage>
        <taxon>Bacteria</taxon>
        <taxon>Pseudomonadati</taxon>
        <taxon>Pseudomonadota</taxon>
        <taxon>Gammaproteobacteria</taxon>
        <taxon>Enterobacterales</taxon>
        <taxon>Morganellaceae</taxon>
        <taxon>Morganella</taxon>
    </lineage>
</organism>
<dbReference type="Gene3D" id="3.40.50.1980">
    <property type="entry name" value="Nitrogenase molybdenum iron protein domain"/>
    <property type="match status" value="2"/>
</dbReference>
<feature type="chain" id="PRO_5042857902" evidence="6">
    <location>
        <begin position="26"/>
        <end position="307"/>
    </location>
</feature>
<dbReference type="EMBL" id="DACSWI010000018">
    <property type="protein sequence ID" value="HAT3810923.1"/>
    <property type="molecule type" value="Genomic_DNA"/>
</dbReference>
<evidence type="ECO:0000256" key="1">
    <source>
        <dbReference type="ARBA" id="ARBA00004196"/>
    </source>
</evidence>
<feature type="signal peptide" evidence="6">
    <location>
        <begin position="1"/>
        <end position="25"/>
    </location>
</feature>
<dbReference type="AlphaFoldDB" id="A0AAN5S1P3"/>
<proteinExistence type="inferred from homology"/>
<feature type="domain" description="Fe/B12 periplasmic-binding" evidence="7">
    <location>
        <begin position="44"/>
        <end position="304"/>
    </location>
</feature>
<dbReference type="SUPFAM" id="SSF53807">
    <property type="entry name" value="Helical backbone' metal receptor"/>
    <property type="match status" value="1"/>
</dbReference>
<evidence type="ECO:0000259" key="7">
    <source>
        <dbReference type="PROSITE" id="PS50983"/>
    </source>
</evidence>
<name>A0AAN5S1P3_MORMO</name>
<dbReference type="GO" id="GO:1901678">
    <property type="term" value="P:iron coordination entity transport"/>
    <property type="evidence" value="ECO:0007669"/>
    <property type="project" value="UniProtKB-ARBA"/>
</dbReference>
<keyword evidence="4" id="KW-0406">Ion transport</keyword>
<evidence type="ECO:0000256" key="2">
    <source>
        <dbReference type="ARBA" id="ARBA00008814"/>
    </source>
</evidence>
<dbReference type="InterPro" id="IPR002491">
    <property type="entry name" value="ABC_transptr_periplasmic_BD"/>
</dbReference>
<protein>
    <submittedName>
        <fullName evidence="8">Iron-siderophore ABC transporter substrate-binding protein</fullName>
    </submittedName>
</protein>
<evidence type="ECO:0000313" key="8">
    <source>
        <dbReference type="EMBL" id="HAT3810923.1"/>
    </source>
</evidence>
<comment type="caution">
    <text evidence="8">The sequence shown here is derived from an EMBL/GenBank/DDBJ whole genome shotgun (WGS) entry which is preliminary data.</text>
</comment>
<comment type="similarity">
    <text evidence="2">Belongs to the bacterial solute-binding protein 8 family.</text>
</comment>
<evidence type="ECO:0000313" key="9">
    <source>
        <dbReference type="Proteomes" id="UP000865968"/>
    </source>
</evidence>